<evidence type="ECO:0000313" key="2">
    <source>
        <dbReference type="EMBL" id="SDN17418.1"/>
    </source>
</evidence>
<accession>A0A1G9Z778</accession>
<keyword evidence="1" id="KW-1133">Transmembrane helix</keyword>
<keyword evidence="3" id="KW-1185">Reference proteome</keyword>
<keyword evidence="1" id="KW-0812">Transmembrane</keyword>
<dbReference type="STRING" id="198616.SAMN05216193_101396"/>
<name>A0A1G9Z778_9PSED</name>
<evidence type="ECO:0000313" key="3">
    <source>
        <dbReference type="Proteomes" id="UP000242957"/>
    </source>
</evidence>
<dbReference type="AlphaFoldDB" id="A0A1G9Z778"/>
<feature type="transmembrane region" description="Helical" evidence="1">
    <location>
        <begin position="6"/>
        <end position="29"/>
    </location>
</feature>
<dbReference type="InterPro" id="IPR008621">
    <property type="entry name" value="Cbb3-typ_cyt_oxidase_comp"/>
</dbReference>
<keyword evidence="1" id="KW-0472">Membrane</keyword>
<dbReference type="Proteomes" id="UP000242957">
    <property type="component" value="Unassembled WGS sequence"/>
</dbReference>
<sequence length="66" mass="7370">MTALDIGLIRGLGTIVVTVAFIGVLLWAYSGKRKQRFDEDALLPFADDPVTDRHVMHEQASRSNKE</sequence>
<dbReference type="CDD" id="cd01324">
    <property type="entry name" value="cbb3_Oxidase_CcoQ"/>
    <property type="match status" value="1"/>
</dbReference>
<gene>
    <name evidence="2" type="ORF">SAMN05216193_101396</name>
</gene>
<evidence type="ECO:0000256" key="1">
    <source>
        <dbReference type="SAM" id="Phobius"/>
    </source>
</evidence>
<dbReference type="Pfam" id="PF05545">
    <property type="entry name" value="FixQ"/>
    <property type="match status" value="1"/>
</dbReference>
<reference evidence="3" key="1">
    <citation type="submission" date="2016-10" db="EMBL/GenBank/DDBJ databases">
        <authorList>
            <person name="Varghese N."/>
            <person name="Submissions S."/>
        </authorList>
    </citation>
    <scope>NUCLEOTIDE SEQUENCE [LARGE SCALE GENOMIC DNA]</scope>
    <source>
        <strain evidence="3">JCM 21621</strain>
    </source>
</reference>
<proteinExistence type="predicted"/>
<dbReference type="EMBL" id="FNIJ01000001">
    <property type="protein sequence ID" value="SDN17418.1"/>
    <property type="molecule type" value="Genomic_DNA"/>
</dbReference>
<protein>
    <submittedName>
        <fullName evidence="2">Cytochrome c oxidase cbb3-type subunit 4</fullName>
    </submittedName>
</protein>
<organism evidence="2 3">
    <name type="scientific">Pseudomonas jinjuensis</name>
    <dbReference type="NCBI Taxonomy" id="198616"/>
    <lineage>
        <taxon>Bacteria</taxon>
        <taxon>Pseudomonadati</taxon>
        <taxon>Pseudomonadota</taxon>
        <taxon>Gammaproteobacteria</taxon>
        <taxon>Pseudomonadales</taxon>
        <taxon>Pseudomonadaceae</taxon>
        <taxon>Pseudomonas</taxon>
    </lineage>
</organism>